<dbReference type="SMART" id="SM00899">
    <property type="entry name" value="FeoA"/>
    <property type="match status" value="1"/>
</dbReference>
<dbReference type="FunFam" id="1.10.10.10:FF:000067">
    <property type="entry name" value="Iron-dependent repressor IdeR"/>
    <property type="match status" value="1"/>
</dbReference>
<dbReference type="GO" id="GO:0046983">
    <property type="term" value="F:protein dimerization activity"/>
    <property type="evidence" value="ECO:0007669"/>
    <property type="project" value="InterPro"/>
</dbReference>
<dbReference type="InterPro" id="IPR050536">
    <property type="entry name" value="DtxR_MntR_Metal-Reg"/>
</dbReference>
<name>A0A846LLW4_9ACTN</name>
<evidence type="ECO:0000313" key="13">
    <source>
        <dbReference type="Proteomes" id="UP000648663"/>
    </source>
</evidence>
<dbReference type="RefSeq" id="WP_166755613.1">
    <property type="nucleotide sequence ID" value="NZ_BAABJU010000023.1"/>
</dbReference>
<dbReference type="SUPFAM" id="SSF46785">
    <property type="entry name" value="Winged helix' DNA-binding domain"/>
    <property type="match status" value="1"/>
</dbReference>
<protein>
    <submittedName>
        <fullName evidence="11">DtxR family Mn-dependent transcriptional regulator</fullName>
    </submittedName>
    <submittedName>
        <fullName evidence="10">DtxR family transcriptional regulator</fullName>
    </submittedName>
</protein>
<accession>A0A846LLW4</accession>
<dbReference type="EMBL" id="BMMI01000002">
    <property type="protein sequence ID" value="GGL56838.1"/>
    <property type="molecule type" value="Genomic_DNA"/>
</dbReference>
<dbReference type="SUPFAM" id="SSF50037">
    <property type="entry name" value="C-terminal domain of transcriptional repressors"/>
    <property type="match status" value="1"/>
</dbReference>
<organism evidence="11 12">
    <name type="scientific">Modestobacter marinus</name>
    <dbReference type="NCBI Taxonomy" id="477641"/>
    <lineage>
        <taxon>Bacteria</taxon>
        <taxon>Bacillati</taxon>
        <taxon>Actinomycetota</taxon>
        <taxon>Actinomycetes</taxon>
        <taxon>Geodermatophilales</taxon>
        <taxon>Geodermatophilaceae</taxon>
        <taxon>Modestobacter</taxon>
    </lineage>
</organism>
<keyword evidence="5" id="KW-0408">Iron</keyword>
<dbReference type="InterPro" id="IPR008988">
    <property type="entry name" value="Transcriptional_repressor_C"/>
</dbReference>
<comment type="caution">
    <text evidence="11">The sequence shown here is derived from an EMBL/GenBank/DDBJ whole genome shotgun (WGS) entry which is preliminary data.</text>
</comment>
<dbReference type="Gene3D" id="2.30.30.90">
    <property type="match status" value="1"/>
</dbReference>
<dbReference type="PROSITE" id="PS50944">
    <property type="entry name" value="HTH_DTXR"/>
    <property type="match status" value="1"/>
</dbReference>
<dbReference type="InterPro" id="IPR007167">
    <property type="entry name" value="Fe-transptr_FeoA-like"/>
</dbReference>
<dbReference type="GO" id="GO:0003677">
    <property type="term" value="F:DNA binding"/>
    <property type="evidence" value="ECO:0007669"/>
    <property type="project" value="UniProtKB-KW"/>
</dbReference>
<dbReference type="Pfam" id="PF02742">
    <property type="entry name" value="Fe_dep_repr_C"/>
    <property type="match status" value="1"/>
</dbReference>
<evidence type="ECO:0000256" key="1">
    <source>
        <dbReference type="ARBA" id="ARBA00004496"/>
    </source>
</evidence>
<reference evidence="13" key="2">
    <citation type="journal article" date="2019" name="Int. J. Syst. Evol. Microbiol.">
        <title>The Global Catalogue of Microorganisms (GCM) 10K type strain sequencing project: providing services to taxonomists for standard genome sequencing and annotation.</title>
        <authorList>
            <consortium name="The Broad Institute Genomics Platform"/>
            <consortium name="The Broad Institute Genome Sequencing Center for Infectious Disease"/>
            <person name="Wu L."/>
            <person name="Ma J."/>
        </authorList>
    </citation>
    <scope>NUCLEOTIDE SEQUENCE [LARGE SCALE GENOMIC DNA]</scope>
    <source>
        <strain evidence="13">CGMCC 4.5581</strain>
    </source>
</reference>
<comment type="similarity">
    <text evidence="2">Belongs to the DtxR/MntR family.</text>
</comment>
<dbReference type="EMBL" id="JAAMPA010000001">
    <property type="protein sequence ID" value="NIH68391.1"/>
    <property type="molecule type" value="Genomic_DNA"/>
</dbReference>
<dbReference type="Proteomes" id="UP000552836">
    <property type="component" value="Unassembled WGS sequence"/>
</dbReference>
<dbReference type="AlphaFoldDB" id="A0A846LLW4"/>
<dbReference type="Pfam" id="PF01325">
    <property type="entry name" value="Fe_dep_repress"/>
    <property type="match status" value="1"/>
</dbReference>
<dbReference type="GO" id="GO:0005737">
    <property type="term" value="C:cytoplasm"/>
    <property type="evidence" value="ECO:0007669"/>
    <property type="project" value="UniProtKB-SubCell"/>
</dbReference>
<evidence type="ECO:0000313" key="10">
    <source>
        <dbReference type="EMBL" id="GGL56838.1"/>
    </source>
</evidence>
<evidence type="ECO:0000256" key="6">
    <source>
        <dbReference type="ARBA" id="ARBA00023015"/>
    </source>
</evidence>
<dbReference type="GO" id="GO:0003700">
    <property type="term" value="F:DNA-binding transcription factor activity"/>
    <property type="evidence" value="ECO:0007669"/>
    <property type="project" value="InterPro"/>
</dbReference>
<reference evidence="10" key="1">
    <citation type="journal article" date="2014" name="Int. J. Syst. Evol. Microbiol.">
        <title>Complete genome of a new Firmicutes species belonging to the dominant human colonic microbiota ('Ruminococcus bicirculans') reveals two chromosomes and a selective capacity to utilize plant glucans.</title>
        <authorList>
            <consortium name="NISC Comparative Sequencing Program"/>
            <person name="Wegmann U."/>
            <person name="Louis P."/>
            <person name="Goesmann A."/>
            <person name="Henrissat B."/>
            <person name="Duncan S.H."/>
            <person name="Flint H.J."/>
        </authorList>
    </citation>
    <scope>NUCLEOTIDE SEQUENCE</scope>
    <source>
        <strain evidence="10">CGMCC 4.5581</strain>
    </source>
</reference>
<proteinExistence type="inferred from homology"/>
<keyword evidence="13" id="KW-1185">Reference proteome</keyword>
<sequence length="239" mass="25744">MNDLIDTTEMYLRTIFELEEEGIVPLRARIAERLHQSGPTVSQTVARMERDGLLSVQGDRHLQLSDEGRELATAVMRKHRLAECLLVDVIGLDYADVHEEACRWEHVMSEAVERKLLSLLGNPTVSPFGNPIPGLDALGGDTSAVLDALTLLSATATPEGRQVVVRRISEQLQEDAPLLRSLADRGVRPGSTVTATLSDGAVLVDGVALQPGVAQHVFVSAVDEELSPVEAAEATAGVR</sequence>
<dbReference type="Gene3D" id="1.10.60.10">
    <property type="entry name" value="Iron dependent repressor, metal binding and dimerisation domain"/>
    <property type="match status" value="1"/>
</dbReference>
<dbReference type="Proteomes" id="UP000648663">
    <property type="component" value="Unassembled WGS sequence"/>
</dbReference>
<reference evidence="11 12" key="3">
    <citation type="submission" date="2020-02" db="EMBL/GenBank/DDBJ databases">
        <title>Sequencing the genomes of 1000 actinobacteria strains.</title>
        <authorList>
            <person name="Klenk H.-P."/>
        </authorList>
    </citation>
    <scope>NUCLEOTIDE SEQUENCE [LARGE SCALE GENOMIC DNA]</scope>
    <source>
        <strain evidence="11 12">DSM 45201</strain>
    </source>
</reference>
<dbReference type="PANTHER" id="PTHR33238">
    <property type="entry name" value="IRON (METAL) DEPENDENT REPRESSOR, DTXR FAMILY"/>
    <property type="match status" value="1"/>
</dbReference>
<dbReference type="InterPro" id="IPR022689">
    <property type="entry name" value="Iron_dep_repressor"/>
</dbReference>
<dbReference type="InterPro" id="IPR038157">
    <property type="entry name" value="FeoA_core_dom"/>
</dbReference>
<dbReference type="FunFam" id="1.10.60.10:FF:000001">
    <property type="entry name" value="Iron dependent repressor"/>
    <property type="match status" value="1"/>
</dbReference>
<dbReference type="SUPFAM" id="SSF47979">
    <property type="entry name" value="Iron-dependent repressor protein, dimerization domain"/>
    <property type="match status" value="1"/>
</dbReference>
<dbReference type="InterPro" id="IPR036421">
    <property type="entry name" value="Fe_dep_repressor_sf"/>
</dbReference>
<evidence type="ECO:0000259" key="9">
    <source>
        <dbReference type="PROSITE" id="PS50944"/>
    </source>
</evidence>
<gene>
    <name evidence="11" type="ORF">FB380_002837</name>
    <name evidence="10" type="ORF">GCM10011589_11100</name>
</gene>
<reference evidence="10" key="4">
    <citation type="submission" date="2024-05" db="EMBL/GenBank/DDBJ databases">
        <authorList>
            <person name="Sun Q."/>
            <person name="Zhou Y."/>
        </authorList>
    </citation>
    <scope>NUCLEOTIDE SEQUENCE</scope>
    <source>
        <strain evidence="10">CGMCC 4.5581</strain>
    </source>
</reference>
<dbReference type="GO" id="GO:0045892">
    <property type="term" value="P:negative regulation of DNA-templated transcription"/>
    <property type="evidence" value="ECO:0007669"/>
    <property type="project" value="TreeGrafter"/>
</dbReference>
<dbReference type="InterPro" id="IPR022687">
    <property type="entry name" value="HTH_DTXR"/>
</dbReference>
<dbReference type="InterPro" id="IPR036388">
    <property type="entry name" value="WH-like_DNA-bd_sf"/>
</dbReference>
<keyword evidence="6" id="KW-0805">Transcription regulation</keyword>
<dbReference type="PANTHER" id="PTHR33238:SF10">
    <property type="entry name" value="IRON-DEPENDENT REPRESSOR IDER"/>
    <property type="match status" value="1"/>
</dbReference>
<keyword evidence="7" id="KW-0238">DNA-binding</keyword>
<evidence type="ECO:0000313" key="12">
    <source>
        <dbReference type="Proteomes" id="UP000552836"/>
    </source>
</evidence>
<evidence type="ECO:0000256" key="5">
    <source>
        <dbReference type="ARBA" id="ARBA00023004"/>
    </source>
</evidence>
<keyword evidence="4" id="KW-0963">Cytoplasm</keyword>
<dbReference type="InterPro" id="IPR036390">
    <property type="entry name" value="WH_DNA-bd_sf"/>
</dbReference>
<evidence type="ECO:0000256" key="4">
    <source>
        <dbReference type="ARBA" id="ARBA00022490"/>
    </source>
</evidence>
<keyword evidence="8" id="KW-0804">Transcription</keyword>
<comment type="subunit">
    <text evidence="3">Homodimer.</text>
</comment>
<evidence type="ECO:0000313" key="11">
    <source>
        <dbReference type="EMBL" id="NIH68391.1"/>
    </source>
</evidence>
<evidence type="ECO:0000256" key="8">
    <source>
        <dbReference type="ARBA" id="ARBA00023163"/>
    </source>
</evidence>
<dbReference type="Gene3D" id="1.10.10.10">
    <property type="entry name" value="Winged helix-like DNA-binding domain superfamily/Winged helix DNA-binding domain"/>
    <property type="match status" value="1"/>
</dbReference>
<feature type="domain" description="HTH dtxR-type" evidence="9">
    <location>
        <begin position="4"/>
        <end position="65"/>
    </location>
</feature>
<evidence type="ECO:0000256" key="7">
    <source>
        <dbReference type="ARBA" id="ARBA00023125"/>
    </source>
</evidence>
<comment type="subcellular location">
    <subcellularLocation>
        <location evidence="1">Cytoplasm</location>
    </subcellularLocation>
</comment>
<evidence type="ECO:0000256" key="3">
    <source>
        <dbReference type="ARBA" id="ARBA00011738"/>
    </source>
</evidence>
<evidence type="ECO:0000256" key="2">
    <source>
        <dbReference type="ARBA" id="ARBA00007871"/>
    </source>
</evidence>
<dbReference type="SMART" id="SM00529">
    <property type="entry name" value="HTH_DTXR"/>
    <property type="match status" value="1"/>
</dbReference>
<dbReference type="Pfam" id="PF04023">
    <property type="entry name" value="FeoA"/>
    <property type="match status" value="1"/>
</dbReference>
<dbReference type="GO" id="GO:0046914">
    <property type="term" value="F:transition metal ion binding"/>
    <property type="evidence" value="ECO:0007669"/>
    <property type="project" value="InterPro"/>
</dbReference>
<dbReference type="InterPro" id="IPR001367">
    <property type="entry name" value="Fe_dep_repressor"/>
</dbReference>